<dbReference type="PANTHER" id="PTHR43673:SF2">
    <property type="entry name" value="NITROREDUCTASE"/>
    <property type="match status" value="1"/>
</dbReference>
<dbReference type="RefSeq" id="WP_189515078.1">
    <property type="nucleotide sequence ID" value="NZ_BMXG01000013.1"/>
</dbReference>
<evidence type="ECO:0000256" key="4">
    <source>
        <dbReference type="ARBA" id="ARBA00022643"/>
    </source>
</evidence>
<evidence type="ECO:0000256" key="5">
    <source>
        <dbReference type="ARBA" id="ARBA00023002"/>
    </source>
</evidence>
<dbReference type="Pfam" id="PF00881">
    <property type="entry name" value="Nitroreductase"/>
    <property type="match status" value="2"/>
</dbReference>
<evidence type="ECO:0000313" key="8">
    <source>
        <dbReference type="Proteomes" id="UP000642829"/>
    </source>
</evidence>
<keyword evidence="8" id="KW-1185">Reference proteome</keyword>
<comment type="similarity">
    <text evidence="2">Belongs to the nitroreductase family.</text>
</comment>
<dbReference type="EMBL" id="BMXG01000013">
    <property type="protein sequence ID" value="GHC04801.1"/>
    <property type="molecule type" value="Genomic_DNA"/>
</dbReference>
<sequence length="327" mass="36941">MPLKAKFFYMLKVIQYFWEYLRDFRLTLGYSYHSPFEEENRRLYYRIIILAHAIEKGLSLKDPRDLFGIKKLRDMMGLLDRYDVGFSPFPVEMAKGAIESYVKLHRSKTPDAPFLEELEAYLANSETLSQCEGNGGARNIEPGHFPSEASRQVGQVFIQSRFSCRNYAPVKVSKETIRKVLEIAQSAPSQCNRQSVRVHCFQSPDQISSLLSLQGGTSGFTESIHNLFVVTSELTAWGGYGQRSQSYVDGGLFSQNLMLALHVHGLASCPLNLAITNAKEANIKRISGIHQRERLIMMIAFGEPGEENLLAARSARIPLESVLLFHP</sequence>
<dbReference type="InterPro" id="IPR029479">
    <property type="entry name" value="Nitroreductase"/>
</dbReference>
<reference evidence="7" key="1">
    <citation type="journal article" date="2014" name="Int. J. Syst. Evol. Microbiol.">
        <title>Complete genome sequence of Corynebacterium casei LMG S-19264T (=DSM 44701T), isolated from a smear-ripened cheese.</title>
        <authorList>
            <consortium name="US DOE Joint Genome Institute (JGI-PGF)"/>
            <person name="Walter F."/>
            <person name="Albersmeier A."/>
            <person name="Kalinowski J."/>
            <person name="Ruckert C."/>
        </authorList>
    </citation>
    <scope>NUCLEOTIDE SEQUENCE</scope>
    <source>
        <strain evidence="7">KCTC 12870</strain>
    </source>
</reference>
<keyword evidence="4" id="KW-0288">FMN</keyword>
<keyword evidence="3" id="KW-0285">Flavoprotein</keyword>
<evidence type="ECO:0000256" key="2">
    <source>
        <dbReference type="ARBA" id="ARBA00007118"/>
    </source>
</evidence>
<dbReference type="Proteomes" id="UP000642829">
    <property type="component" value="Unassembled WGS sequence"/>
</dbReference>
<dbReference type="Gene3D" id="3.40.109.10">
    <property type="entry name" value="NADH Oxidase"/>
    <property type="match status" value="1"/>
</dbReference>
<organism evidence="7 8">
    <name type="scientific">Cerasicoccus arenae</name>
    <dbReference type="NCBI Taxonomy" id="424488"/>
    <lineage>
        <taxon>Bacteria</taxon>
        <taxon>Pseudomonadati</taxon>
        <taxon>Verrucomicrobiota</taxon>
        <taxon>Opitutia</taxon>
        <taxon>Puniceicoccales</taxon>
        <taxon>Cerasicoccaceae</taxon>
        <taxon>Cerasicoccus</taxon>
    </lineage>
</organism>
<evidence type="ECO:0000259" key="6">
    <source>
        <dbReference type="Pfam" id="PF00881"/>
    </source>
</evidence>
<comment type="caution">
    <text evidence="7">The sequence shown here is derived from an EMBL/GenBank/DDBJ whole genome shotgun (WGS) entry which is preliminary data.</text>
</comment>
<feature type="domain" description="Nitroreductase" evidence="6">
    <location>
        <begin position="241"/>
        <end position="302"/>
    </location>
</feature>
<dbReference type="InterPro" id="IPR000415">
    <property type="entry name" value="Nitroreductase-like"/>
</dbReference>
<dbReference type="PANTHER" id="PTHR43673">
    <property type="entry name" value="NAD(P)H NITROREDUCTASE YDGI-RELATED"/>
    <property type="match status" value="1"/>
</dbReference>
<gene>
    <name evidence="7" type="ORF">GCM10007047_22050</name>
</gene>
<dbReference type="GO" id="GO:0016491">
    <property type="term" value="F:oxidoreductase activity"/>
    <property type="evidence" value="ECO:0007669"/>
    <property type="project" value="UniProtKB-KW"/>
</dbReference>
<protein>
    <recommendedName>
        <fullName evidence="6">Nitroreductase domain-containing protein</fullName>
    </recommendedName>
</protein>
<keyword evidence="5" id="KW-0560">Oxidoreductase</keyword>
<evidence type="ECO:0000256" key="3">
    <source>
        <dbReference type="ARBA" id="ARBA00022630"/>
    </source>
</evidence>
<accession>A0A8J3DCC3</accession>
<comment type="cofactor">
    <cofactor evidence="1">
        <name>FMN</name>
        <dbReference type="ChEBI" id="CHEBI:58210"/>
    </cofactor>
</comment>
<feature type="domain" description="Nitroreductase" evidence="6">
    <location>
        <begin position="158"/>
        <end position="207"/>
    </location>
</feature>
<dbReference type="SUPFAM" id="SSF55469">
    <property type="entry name" value="FMN-dependent nitroreductase-like"/>
    <property type="match status" value="1"/>
</dbReference>
<reference evidence="7" key="2">
    <citation type="submission" date="2020-09" db="EMBL/GenBank/DDBJ databases">
        <authorList>
            <person name="Sun Q."/>
            <person name="Kim S."/>
        </authorList>
    </citation>
    <scope>NUCLEOTIDE SEQUENCE</scope>
    <source>
        <strain evidence="7">KCTC 12870</strain>
    </source>
</reference>
<evidence type="ECO:0000313" key="7">
    <source>
        <dbReference type="EMBL" id="GHC04801.1"/>
    </source>
</evidence>
<name>A0A8J3DCC3_9BACT</name>
<dbReference type="AlphaFoldDB" id="A0A8J3DCC3"/>
<evidence type="ECO:0000256" key="1">
    <source>
        <dbReference type="ARBA" id="ARBA00001917"/>
    </source>
</evidence>
<proteinExistence type="inferred from homology"/>